<dbReference type="Proteomes" id="UP000030656">
    <property type="component" value="Unassembled WGS sequence"/>
</dbReference>
<dbReference type="Pfam" id="PF15445">
    <property type="entry name" value="ATS"/>
    <property type="match status" value="1"/>
</dbReference>
<feature type="domain" description="Duffy-antigen binding" evidence="3">
    <location>
        <begin position="1"/>
        <end position="88"/>
    </location>
</feature>
<dbReference type="InterPro" id="IPR044932">
    <property type="entry name" value="PfEMP1_ATS_sf"/>
</dbReference>
<dbReference type="FunFam" id="1.20.58.1930:FF:000001">
    <property type="entry name" value="Erythrocyte membrane protein 1, PfEMP1"/>
    <property type="match status" value="1"/>
</dbReference>
<evidence type="ECO:0000313" key="8">
    <source>
        <dbReference type="Proteomes" id="UP000030656"/>
    </source>
</evidence>
<dbReference type="OrthoDB" id="10483508at2759"/>
<feature type="domain" description="Duffy-binding-like" evidence="6">
    <location>
        <begin position="161"/>
        <end position="305"/>
    </location>
</feature>
<evidence type="ECO:0000313" key="7">
    <source>
        <dbReference type="EMBL" id="ETW31453.1"/>
    </source>
</evidence>
<feature type="domain" description="Cysteine-rich interdomain region 1 gamma" evidence="5">
    <location>
        <begin position="351"/>
        <end position="399"/>
    </location>
</feature>
<dbReference type="Pfam" id="PF03011">
    <property type="entry name" value="PFEMP"/>
    <property type="match status" value="1"/>
</dbReference>
<feature type="domain" description="Duffy-binding-like" evidence="2">
    <location>
        <begin position="416"/>
        <end position="553"/>
    </location>
</feature>
<name>A0A024VT32_PLAFA</name>
<accession>A0A024VT32</accession>
<evidence type="ECO:0000259" key="6">
    <source>
        <dbReference type="Pfam" id="PF22672"/>
    </source>
</evidence>
<feature type="compositionally biased region" description="Acidic residues" evidence="1">
    <location>
        <begin position="563"/>
        <end position="574"/>
    </location>
</feature>
<dbReference type="Gene3D" id="1.20.1310.20">
    <property type="entry name" value="Duffy-antigen binding domain"/>
    <property type="match status" value="1"/>
</dbReference>
<dbReference type="Gene3D" id="1.20.58.1930">
    <property type="match status" value="1"/>
</dbReference>
<proteinExistence type="predicted"/>
<dbReference type="GO" id="GO:0016020">
    <property type="term" value="C:membrane"/>
    <property type="evidence" value="ECO:0007669"/>
    <property type="project" value="InterPro"/>
</dbReference>
<dbReference type="InterPro" id="IPR008602">
    <property type="entry name" value="Duffy-antigen-binding"/>
</dbReference>
<evidence type="ECO:0000259" key="5">
    <source>
        <dbReference type="Pfam" id="PF18562"/>
    </source>
</evidence>
<dbReference type="InterPro" id="IPR054595">
    <property type="entry name" value="DBL_C"/>
</dbReference>
<dbReference type="Gene3D" id="1.10.1900.40">
    <property type="entry name" value="Acidic terminal segments, variant surface antigen of PfEMP1"/>
    <property type="match status" value="2"/>
</dbReference>
<feature type="compositionally biased region" description="Polar residues" evidence="1">
    <location>
        <begin position="604"/>
        <end position="626"/>
    </location>
</feature>
<dbReference type="AlphaFoldDB" id="A0A024VT32"/>
<dbReference type="SUPFAM" id="SSF140924">
    <property type="entry name" value="Duffy binding domain-like"/>
    <property type="match status" value="2"/>
</dbReference>
<evidence type="ECO:0008006" key="9">
    <source>
        <dbReference type="Google" id="ProtNLM"/>
    </source>
</evidence>
<dbReference type="FunFam" id="1.10.1900.40:FF:000001">
    <property type="entry name" value="Erythrocyte membrane protein 1"/>
    <property type="match status" value="1"/>
</dbReference>
<gene>
    <name evidence="7" type="ORF">PFFCH_01117</name>
</gene>
<dbReference type="FunFam" id="1.10.1900.40:FF:000007">
    <property type="entry name" value="Erythrocyte membrane protein 1"/>
    <property type="match status" value="1"/>
</dbReference>
<dbReference type="Pfam" id="PF22672">
    <property type="entry name" value="DBL_C"/>
    <property type="match status" value="1"/>
</dbReference>
<evidence type="ECO:0000259" key="4">
    <source>
        <dbReference type="Pfam" id="PF15445"/>
    </source>
</evidence>
<dbReference type="InterPro" id="IPR041480">
    <property type="entry name" value="CIDR1_gamma"/>
</dbReference>
<evidence type="ECO:0000259" key="2">
    <source>
        <dbReference type="Pfam" id="PF03011"/>
    </source>
</evidence>
<organism evidence="7 8">
    <name type="scientific">Plasmodium falciparum FCH/4</name>
    <dbReference type="NCBI Taxonomy" id="1036724"/>
    <lineage>
        <taxon>Eukaryota</taxon>
        <taxon>Sar</taxon>
        <taxon>Alveolata</taxon>
        <taxon>Apicomplexa</taxon>
        <taxon>Aconoidasida</taxon>
        <taxon>Haemosporida</taxon>
        <taxon>Plasmodiidae</taxon>
        <taxon>Plasmodium</taxon>
        <taxon>Plasmodium (Laverania)</taxon>
    </lineage>
</organism>
<dbReference type="FunFam" id="1.20.58.830:FF:000001">
    <property type="entry name" value="Erythrocyte membrane protein 1, PfEMP1"/>
    <property type="match status" value="1"/>
</dbReference>
<protein>
    <recommendedName>
        <fullName evidence="9">Erythrocyte membrane protein 1</fullName>
    </recommendedName>
</protein>
<dbReference type="Gene3D" id="1.20.58.830">
    <property type="match status" value="1"/>
</dbReference>
<evidence type="ECO:0000259" key="3">
    <source>
        <dbReference type="Pfam" id="PF05424"/>
    </source>
</evidence>
<dbReference type="Pfam" id="PF05424">
    <property type="entry name" value="Duffy_binding"/>
    <property type="match status" value="1"/>
</dbReference>
<dbReference type="InterPro" id="IPR029211">
    <property type="entry name" value="PfEMP1_ATS"/>
</dbReference>
<dbReference type="InterPro" id="IPR042202">
    <property type="entry name" value="Duffy-ag-bd_sf"/>
</dbReference>
<feature type="domain" description="Plasmodium falciparum erythrocyte membrane protein 1 acidic terminal segment" evidence="4">
    <location>
        <begin position="674"/>
        <end position="1142"/>
    </location>
</feature>
<reference evidence="7 8" key="1">
    <citation type="submission" date="2013-02" db="EMBL/GenBank/DDBJ databases">
        <title>The Genome Annotation of Plasmodium falciparum FCH/4.</title>
        <authorList>
            <consortium name="The Broad Institute Genome Sequencing Platform"/>
            <consortium name="The Broad Institute Genome Sequencing Center for Infectious Disease"/>
            <person name="Neafsey D."/>
            <person name="Hoffman S."/>
            <person name="Volkman S."/>
            <person name="Rosenthal P."/>
            <person name="Walker B."/>
            <person name="Young S.K."/>
            <person name="Zeng Q."/>
            <person name="Gargeya S."/>
            <person name="Fitzgerald M."/>
            <person name="Haas B."/>
            <person name="Abouelleil A."/>
            <person name="Allen A.W."/>
            <person name="Alvarado L."/>
            <person name="Arachchi H.M."/>
            <person name="Berlin A.M."/>
            <person name="Chapman S.B."/>
            <person name="Gainer-Dewar J."/>
            <person name="Goldberg J."/>
            <person name="Griggs A."/>
            <person name="Gujja S."/>
            <person name="Hansen M."/>
            <person name="Howarth C."/>
            <person name="Imamovic A."/>
            <person name="Ireland A."/>
            <person name="Larimer J."/>
            <person name="McCowan C."/>
            <person name="Murphy C."/>
            <person name="Pearson M."/>
            <person name="Poon T.W."/>
            <person name="Priest M."/>
            <person name="Roberts A."/>
            <person name="Saif S."/>
            <person name="Shea T."/>
            <person name="Sisk P."/>
            <person name="Sykes S."/>
            <person name="Wortman J."/>
            <person name="Nusbaum C."/>
            <person name="Birren B."/>
        </authorList>
    </citation>
    <scope>NUCLEOTIDE SEQUENCE [LARGE SCALE GENOMIC DNA]</scope>
    <source>
        <strain evidence="7 8">FCH/4</strain>
    </source>
</reference>
<reference evidence="7 8" key="2">
    <citation type="submission" date="2013-02" db="EMBL/GenBank/DDBJ databases">
        <title>The Genome Sequence of Plasmodium falciparum FCH/4.</title>
        <authorList>
            <consortium name="The Broad Institute Genome Sequencing Platform"/>
            <consortium name="The Broad Institute Genome Sequencing Center for Infectious Disease"/>
            <person name="Neafsey D."/>
            <person name="Cheeseman I."/>
            <person name="Volkman S."/>
            <person name="Adams J."/>
            <person name="Walker B."/>
            <person name="Young S.K."/>
            <person name="Zeng Q."/>
            <person name="Gargeya S."/>
            <person name="Fitzgerald M."/>
            <person name="Haas B."/>
            <person name="Abouelleil A."/>
            <person name="Alvarado L."/>
            <person name="Arachchi H.M."/>
            <person name="Berlin A.M."/>
            <person name="Chapman S.B."/>
            <person name="Dewar J."/>
            <person name="Goldberg J."/>
            <person name="Griggs A."/>
            <person name="Gujja S."/>
            <person name="Hansen M."/>
            <person name="Howarth C."/>
            <person name="Imamovic A."/>
            <person name="Larimer J."/>
            <person name="McCowan C."/>
            <person name="Murphy C."/>
            <person name="Neiman D."/>
            <person name="Pearson M."/>
            <person name="Priest M."/>
            <person name="Roberts A."/>
            <person name="Saif S."/>
            <person name="Shea T."/>
            <person name="Sisk P."/>
            <person name="Sykes S."/>
            <person name="Wortman J."/>
            <person name="Nusbaum C."/>
            <person name="Birren B."/>
        </authorList>
    </citation>
    <scope>NUCLEOTIDE SEQUENCE [LARGE SCALE GENOMIC DNA]</scope>
    <source>
        <strain evidence="7 8">FCH/4</strain>
    </source>
</reference>
<dbReference type="Pfam" id="PF18562">
    <property type="entry name" value="CIDR1_gamma"/>
    <property type="match status" value="1"/>
</dbReference>
<evidence type="ECO:0000256" key="1">
    <source>
        <dbReference type="SAM" id="MobiDB-lite"/>
    </source>
</evidence>
<feature type="region of interest" description="Disordered" evidence="1">
    <location>
        <begin position="549"/>
        <end position="659"/>
    </location>
</feature>
<dbReference type="EMBL" id="KI927845">
    <property type="protein sequence ID" value="ETW31453.1"/>
    <property type="molecule type" value="Genomic_DNA"/>
</dbReference>
<dbReference type="InterPro" id="IPR004258">
    <property type="entry name" value="DBL"/>
</dbReference>
<sequence length="1142" mass="131005">MFYTLGDYKDILFSGDKDNKNGYSDIFSGDNVIKERESKIKDSIQKLFQNGDKKPSIQTTPTEWWQKNGKDIWEGMICALTYTDSGDKGKPPKEDESLKGALFENGKNTLKSNYQYGSIKLDDGAADGQLQADASASAGRNSGTKLSDFVSRPTYFRWLEEWGETFCRQRTRMLGKIKHECRNSENPGHEHCSGDGLNCNDPVPDKKDIFKDFDCSTCAKSCRFYRKWIDIKKKEFDKQKEEYSKQKEKCQTQSNNNANEFSRTLGASPTAAAFLNNLGPCKNDIDNGEDNKINFNDKEKTFGHETYCDPCSQFKIKCENCNSSGGSTQKKCNGTTVITAENFKDKIDCKDVFMRVSDSNKTGFDDLKDCEKAGIFEGIRKDVWKCGEYCGVDICTLKKNNNGEEGDEKPIIMKEFLKRWLENFFEDYNRIQKKVKACTKNGEVSKCIKGCVDKWVEEKRKEWKNINDNYLRKYTEKYDDGNTLTNFLEQYQHLTEFQKAIKPCDGLENFEKSKECAVDANSKSGEVKKKDIVECLLKKLGEKAKKCKEKHSGQTCSPAPPETPEDEEEEDYENENTVGKPAICKDVVDTKKENDEEEGGCDQAPTTAEPPSSSTENSGDSKNEQTPILKPEEEAQAPRPAPRDEKTSQPQPQPQPPQIVYEHPLLKPALMSSTIMWSIGIGFAAFTYFYLKKKTKSSVGNLFQILQIPKSDFDIPTLKSSNRYIPYASDRYKGKTYIYMEGDSSGDEKYAFMSDTTDVTSSESEYEELDINDIYVPGSPKYKTLIEVVLEPSKRDTMSTQSDIPLNDKLDSNKLTDEEWNKLKQDFISILQNPQNDLPQNNISGNIQMDTHPSVSILHDDMEEKPFITSIHDRDLHNGEEVTYNINLDDHKNMNFSTNHDNIPPKNDQNDLYTGIDLINDSISGNHNVDIYDELLKRKENELFGTNHTKHTTTNSITKKTHNDPIVNQINLFHKWLDRHKNMCEQWDKHKKEELLDKLKKEWEQDYNNNSDDIHTSDNNIVSTVNHVFNTDVSIQIDMDDPNPVNPFTNMYTNSDNSTMDNILNGMEKHREPYFYDIYEDDITYFDIDDEKTPMGDIYVDHNNVNSNNMDVPNKVHIEMNIVNNKKEIFEEEYPISDIWNI</sequence>
<dbReference type="GO" id="GO:0046789">
    <property type="term" value="F:host cell surface receptor binding"/>
    <property type="evidence" value="ECO:0007669"/>
    <property type="project" value="InterPro"/>
</dbReference>